<dbReference type="EMBL" id="HE580276">
    <property type="protein sequence ID" value="CCD26948.1"/>
    <property type="molecule type" value="Genomic_DNA"/>
</dbReference>
<organism evidence="3 4">
    <name type="scientific">Naumovozyma dairenensis (strain ATCC 10597 / BCRC 20456 / CBS 421 / NBRC 0211 / NRRL Y-12639)</name>
    <name type="common">Saccharomyces dairenensis</name>
    <dbReference type="NCBI Taxonomy" id="1071378"/>
    <lineage>
        <taxon>Eukaryota</taxon>
        <taxon>Fungi</taxon>
        <taxon>Dikarya</taxon>
        <taxon>Ascomycota</taxon>
        <taxon>Saccharomycotina</taxon>
        <taxon>Saccharomycetes</taxon>
        <taxon>Saccharomycetales</taxon>
        <taxon>Saccharomycetaceae</taxon>
        <taxon>Naumovozyma</taxon>
    </lineage>
</organism>
<dbReference type="KEGG" id="ndi:NDAI_0J00560"/>
<dbReference type="Proteomes" id="UP000000689">
    <property type="component" value="Chromosome 10"/>
</dbReference>
<feature type="compositionally biased region" description="Acidic residues" evidence="2">
    <location>
        <begin position="488"/>
        <end position="501"/>
    </location>
</feature>
<feature type="compositionally biased region" description="Acidic residues" evidence="2">
    <location>
        <begin position="203"/>
        <end position="215"/>
    </location>
</feature>
<feature type="region of interest" description="Disordered" evidence="2">
    <location>
        <begin position="460"/>
        <end position="517"/>
    </location>
</feature>
<sequence>MENDSELNSSIHNMMGIKSRRLYEYLNDILITKKVKLSNSSNEPIPFDLLINDFIPHMIDVTPNESFINSNEENIESIRRLKEMGENLIDKFFNNEKLPFTIMRIFELCFDPFKYFKVNELVKYVNALEKCCYVDSCLTLASSSSSSTNTEERRDEEESNGNTIGEDGDASLVKIPWITEKDMGQLLPIVKEIDVIMNVEFDDDDEDDDEEDDEEHHDVNGQGTIRERKSNKHGGTSTDDISITLQNDKDFIIEEYYEDDDDDDDDMNVEDTNKNLTNTPDDEEEQDDDYVDDNMGDTSGDDDDDDADENDENDEIGEDDEEDEDIQMQDVNENLESKTPRKRKPTEIDNYEYNENLSSSPTTPSQELLTPKKMKQDVTPTTIYNDNHSSMESMNRDELVIKSPPGLFRLDQLQHSNGEEELNNSTIKVGVVTIGPETNDKDSNTGILVSPSDLNIIGNNTNNNIQEFNTDPTGERNDANSKIRPTTIDDDEEEEEDEDEFNNFKDNDSSPLGNKTR</sequence>
<feature type="region of interest" description="Disordered" evidence="2">
    <location>
        <begin position="142"/>
        <end position="167"/>
    </location>
</feature>
<gene>
    <name evidence="3" type="primary">NDAI0J00560</name>
    <name evidence="3" type="ordered locus">NDAI_0J00560</name>
</gene>
<evidence type="ECO:0000313" key="4">
    <source>
        <dbReference type="Proteomes" id="UP000000689"/>
    </source>
</evidence>
<dbReference type="STRING" id="1071378.G0WGM0"/>
<dbReference type="OMA" id="CYDPFKY"/>
<dbReference type="InterPro" id="IPR015267">
    <property type="entry name" value="PPP4R2"/>
</dbReference>
<evidence type="ECO:0008006" key="5">
    <source>
        <dbReference type="Google" id="ProtNLM"/>
    </source>
</evidence>
<dbReference type="GO" id="GO:0030289">
    <property type="term" value="C:protein phosphatase 4 complex"/>
    <property type="evidence" value="ECO:0007669"/>
    <property type="project" value="InterPro"/>
</dbReference>
<feature type="region of interest" description="Disordered" evidence="2">
    <location>
        <begin position="203"/>
        <end position="242"/>
    </location>
</feature>
<dbReference type="HOGENOM" id="CLU_036743_1_0_1"/>
<accession>G0WGM0</accession>
<comment type="similarity">
    <text evidence="1">Belongs to the PPP4R2 family.</text>
</comment>
<dbReference type="GeneID" id="11494128"/>
<feature type="compositionally biased region" description="Acidic residues" evidence="2">
    <location>
        <begin position="258"/>
        <end position="269"/>
    </location>
</feature>
<feature type="compositionally biased region" description="Polar residues" evidence="2">
    <location>
        <begin position="233"/>
        <end position="242"/>
    </location>
</feature>
<feature type="compositionally biased region" description="Acidic residues" evidence="2">
    <location>
        <begin position="280"/>
        <end position="327"/>
    </location>
</feature>
<dbReference type="eggNOG" id="ENOG502S2WZ">
    <property type="taxonomic scope" value="Eukaryota"/>
</dbReference>
<dbReference type="GO" id="GO:0005634">
    <property type="term" value="C:nucleus"/>
    <property type="evidence" value="ECO:0007669"/>
    <property type="project" value="TreeGrafter"/>
</dbReference>
<dbReference type="PANTHER" id="PTHR16487:SF0">
    <property type="entry name" value="PROTEIN PHOSPHATASE 4 REGULATORY SUBUNIT 2-RELATED"/>
    <property type="match status" value="1"/>
</dbReference>
<name>G0WGM0_NAUDC</name>
<keyword evidence="4" id="KW-1185">Reference proteome</keyword>
<dbReference type="RefSeq" id="XP_003672191.1">
    <property type="nucleotide sequence ID" value="XM_003672143.1"/>
</dbReference>
<evidence type="ECO:0000256" key="1">
    <source>
        <dbReference type="ARBA" id="ARBA00009207"/>
    </source>
</evidence>
<proteinExistence type="inferred from homology"/>
<dbReference type="AlphaFoldDB" id="G0WGM0"/>
<reference evidence="3 4" key="1">
    <citation type="journal article" date="2011" name="Proc. Natl. Acad. Sci. U.S.A.">
        <title>Evolutionary erosion of yeast sex chromosomes by mating-type switching accidents.</title>
        <authorList>
            <person name="Gordon J.L."/>
            <person name="Armisen D."/>
            <person name="Proux-Wera E."/>
            <person name="Oheigeartaigh S.S."/>
            <person name="Byrne K.P."/>
            <person name="Wolfe K.H."/>
        </authorList>
    </citation>
    <scope>NUCLEOTIDE SEQUENCE [LARGE SCALE GENOMIC DNA]</scope>
    <source>
        <strain evidence="4">ATCC 10597 / BCRC 20456 / CBS 421 / NBRC 0211 / NRRL Y-12639</strain>
    </source>
</reference>
<feature type="region of interest" description="Disordered" evidence="2">
    <location>
        <begin position="258"/>
        <end position="372"/>
    </location>
</feature>
<dbReference type="GO" id="GO:0005737">
    <property type="term" value="C:cytoplasm"/>
    <property type="evidence" value="ECO:0007669"/>
    <property type="project" value="TreeGrafter"/>
</dbReference>
<dbReference type="Pfam" id="PF09184">
    <property type="entry name" value="PPP4R2"/>
    <property type="match status" value="1"/>
</dbReference>
<protein>
    <recommendedName>
        <fullName evidence="5">Serine/threonine-protein phosphatase 4 regulatory subunit 2</fullName>
    </recommendedName>
</protein>
<evidence type="ECO:0000313" key="3">
    <source>
        <dbReference type="EMBL" id="CCD26948.1"/>
    </source>
</evidence>
<evidence type="ECO:0000256" key="2">
    <source>
        <dbReference type="SAM" id="MobiDB-lite"/>
    </source>
</evidence>
<dbReference type="OrthoDB" id="341898at2759"/>
<feature type="compositionally biased region" description="Polar residues" evidence="2">
    <location>
        <begin position="353"/>
        <end position="368"/>
    </location>
</feature>
<dbReference type="PANTHER" id="PTHR16487">
    <property type="entry name" value="PPP4R2-RELATED PROTEIN"/>
    <property type="match status" value="1"/>
</dbReference>
<dbReference type="GO" id="GO:0019888">
    <property type="term" value="F:protein phosphatase regulator activity"/>
    <property type="evidence" value="ECO:0007669"/>
    <property type="project" value="InterPro"/>
</dbReference>